<evidence type="ECO:0000313" key="2">
    <source>
        <dbReference type="EMBL" id="RCN25894.1"/>
    </source>
</evidence>
<gene>
    <name evidence="2" type="ORF">ANCCAN_28390</name>
</gene>
<protein>
    <submittedName>
        <fullName evidence="2">Uncharacterized protein</fullName>
    </submittedName>
</protein>
<sequence length="579" mass="64733">MSHLSNQSHSHDNAGTLDARGHRHDKECAERQKHRTKQKIPKEQPDKENVSISLPNVLSDDIQVVCRELEIESAEPPKSLSGDNFNSIHRPDYDNLSEDSYRLSDHERSTKSDVGVPSRQQPFNVTFTTKRVGNVIVKRVISQSKSTPHSTDEEDSASNSVTSTSTSRRHLKEYPFNSTSFVPIEIDGPNVDISVRRSTGPIYTSTGALLLKPKETMVITPNGVRERGPKPAVLPKPTKAVIPQHAVPHHTTPEDHPVVVMMEQTPPSTMKEERKPEPEVKAKVPPTRPKLISVKSEDSPNVEKCHLFNSEIPYTLTLRKVDSAESLSFPTFKERPKEFDTGSLRRLSKSPDQFKRRKSLDLVPRKRLPSPRNFSSQDHSISPTTPEGNVLDYVMRHRSQSSERPEKRGKRGDVRRQTQPVRFDLPPSPCSPVSGSTPFISCIHDDVIDDSVSESRSLHEEMEKLEGVLGVNVVSTEKEQKEDSEGSDSLPPPPETVVKPHPPPPPPKPKGVSEQVAELKTSVIMTSVVKATPTEEKEASTAFRQQDEQTPFIDESPKSSEETLPVSRRTETGLLWTDF</sequence>
<feature type="compositionally biased region" description="Basic and acidic residues" evidence="1">
    <location>
        <begin position="89"/>
        <end position="111"/>
    </location>
</feature>
<accession>A0A368F1B4</accession>
<reference evidence="2 3" key="1">
    <citation type="submission" date="2014-10" db="EMBL/GenBank/DDBJ databases">
        <title>Draft genome of the hookworm Ancylostoma caninum.</title>
        <authorList>
            <person name="Mitreva M."/>
        </authorList>
    </citation>
    <scope>NUCLEOTIDE SEQUENCE [LARGE SCALE GENOMIC DNA]</scope>
    <source>
        <strain evidence="2 3">Baltimore</strain>
    </source>
</reference>
<dbReference type="Proteomes" id="UP000252519">
    <property type="component" value="Unassembled WGS sequence"/>
</dbReference>
<dbReference type="EMBL" id="JOJR01010018">
    <property type="protein sequence ID" value="RCN25894.1"/>
    <property type="molecule type" value="Genomic_DNA"/>
</dbReference>
<feature type="region of interest" description="Disordered" evidence="1">
    <location>
        <begin position="335"/>
        <end position="437"/>
    </location>
</feature>
<feature type="compositionally biased region" description="Pro residues" evidence="1">
    <location>
        <begin position="490"/>
        <end position="509"/>
    </location>
</feature>
<comment type="caution">
    <text evidence="2">The sequence shown here is derived from an EMBL/GenBank/DDBJ whole genome shotgun (WGS) entry which is preliminary data.</text>
</comment>
<feature type="region of interest" description="Disordered" evidence="1">
    <location>
        <begin position="143"/>
        <end position="169"/>
    </location>
</feature>
<feature type="compositionally biased region" description="Basic and acidic residues" evidence="1">
    <location>
        <begin position="400"/>
        <end position="416"/>
    </location>
</feature>
<dbReference type="AlphaFoldDB" id="A0A368F1B4"/>
<proteinExistence type="predicted"/>
<evidence type="ECO:0000256" key="1">
    <source>
        <dbReference type="SAM" id="MobiDB-lite"/>
    </source>
</evidence>
<feature type="compositionally biased region" description="Basic and acidic residues" evidence="1">
    <location>
        <begin position="40"/>
        <end position="49"/>
    </location>
</feature>
<keyword evidence="3" id="KW-1185">Reference proteome</keyword>
<feature type="compositionally biased region" description="Polar residues" evidence="1">
    <location>
        <begin position="372"/>
        <end position="387"/>
    </location>
</feature>
<evidence type="ECO:0000313" key="3">
    <source>
        <dbReference type="Proteomes" id="UP000252519"/>
    </source>
</evidence>
<feature type="region of interest" description="Disordered" evidence="1">
    <location>
        <begin position="74"/>
        <end position="120"/>
    </location>
</feature>
<dbReference type="STRING" id="29170.A0A368F1B4"/>
<feature type="compositionally biased region" description="Low complexity" evidence="1">
    <location>
        <begin position="157"/>
        <end position="166"/>
    </location>
</feature>
<feature type="region of interest" description="Disordered" evidence="1">
    <location>
        <begin position="1"/>
        <end position="54"/>
    </location>
</feature>
<dbReference type="OrthoDB" id="5842399at2759"/>
<organism evidence="2 3">
    <name type="scientific">Ancylostoma caninum</name>
    <name type="common">Dog hookworm</name>
    <dbReference type="NCBI Taxonomy" id="29170"/>
    <lineage>
        <taxon>Eukaryota</taxon>
        <taxon>Metazoa</taxon>
        <taxon>Ecdysozoa</taxon>
        <taxon>Nematoda</taxon>
        <taxon>Chromadorea</taxon>
        <taxon>Rhabditida</taxon>
        <taxon>Rhabditina</taxon>
        <taxon>Rhabditomorpha</taxon>
        <taxon>Strongyloidea</taxon>
        <taxon>Ancylostomatidae</taxon>
        <taxon>Ancylostomatinae</taxon>
        <taxon>Ancylostoma</taxon>
    </lineage>
</organism>
<feature type="region of interest" description="Disordered" evidence="1">
    <location>
        <begin position="531"/>
        <end position="579"/>
    </location>
</feature>
<feature type="region of interest" description="Disordered" evidence="1">
    <location>
        <begin position="469"/>
        <end position="515"/>
    </location>
</feature>
<name>A0A368F1B4_ANCCA</name>